<evidence type="ECO:0000256" key="4">
    <source>
        <dbReference type="SAM" id="MobiDB-lite"/>
    </source>
</evidence>
<evidence type="ECO:0000256" key="2">
    <source>
        <dbReference type="ARBA" id="ARBA00022448"/>
    </source>
</evidence>
<feature type="compositionally biased region" description="Basic and acidic residues" evidence="4">
    <location>
        <begin position="51"/>
        <end position="63"/>
    </location>
</feature>
<evidence type="ECO:0000313" key="6">
    <source>
        <dbReference type="Proteomes" id="UP001501231"/>
    </source>
</evidence>
<dbReference type="PANTHER" id="PTHR30061:SF50">
    <property type="entry name" value="MALTOSE_MALTODEXTRIN-BINDING PERIPLASMIC PROTEIN"/>
    <property type="match status" value="1"/>
</dbReference>
<dbReference type="SUPFAM" id="SSF53850">
    <property type="entry name" value="Periplasmic binding protein-like II"/>
    <property type="match status" value="1"/>
</dbReference>
<organism evidence="5 6">
    <name type="scientific">Actinomadura vinacea</name>
    <dbReference type="NCBI Taxonomy" id="115336"/>
    <lineage>
        <taxon>Bacteria</taxon>
        <taxon>Bacillati</taxon>
        <taxon>Actinomycetota</taxon>
        <taxon>Actinomycetes</taxon>
        <taxon>Streptosporangiales</taxon>
        <taxon>Thermomonosporaceae</taxon>
        <taxon>Actinomadura</taxon>
    </lineage>
</organism>
<dbReference type="InterPro" id="IPR006059">
    <property type="entry name" value="SBP"/>
</dbReference>
<name>A0ABN3KIQ9_9ACTN</name>
<dbReference type="Gene3D" id="3.40.190.10">
    <property type="entry name" value="Periplasmic binding protein-like II"/>
    <property type="match status" value="2"/>
</dbReference>
<feature type="region of interest" description="Disordered" evidence="4">
    <location>
        <begin position="1"/>
        <end position="63"/>
    </location>
</feature>
<keyword evidence="3" id="KW-0732">Signal</keyword>
<comment type="similarity">
    <text evidence="1">Belongs to the bacterial solute-binding protein 1 family.</text>
</comment>
<evidence type="ECO:0000256" key="1">
    <source>
        <dbReference type="ARBA" id="ARBA00008520"/>
    </source>
</evidence>
<protein>
    <submittedName>
        <fullName evidence="5">Extracellular solute-binding protein</fullName>
    </submittedName>
</protein>
<proteinExistence type="inferred from homology"/>
<keyword evidence="2" id="KW-0813">Transport</keyword>
<comment type="caution">
    <text evidence="5">The sequence shown here is derived from an EMBL/GenBank/DDBJ whole genome shotgun (WGS) entry which is preliminary data.</text>
</comment>
<dbReference type="Proteomes" id="UP001501231">
    <property type="component" value="Unassembled WGS sequence"/>
</dbReference>
<dbReference type="PANTHER" id="PTHR30061">
    <property type="entry name" value="MALTOSE-BINDING PERIPLASMIC PROTEIN"/>
    <property type="match status" value="1"/>
</dbReference>
<dbReference type="Pfam" id="PF13416">
    <property type="entry name" value="SBP_bac_8"/>
    <property type="match status" value="1"/>
</dbReference>
<keyword evidence="6" id="KW-1185">Reference proteome</keyword>
<gene>
    <name evidence="5" type="ORF">GCM10010191_92400</name>
</gene>
<dbReference type="EMBL" id="BAAARW010000048">
    <property type="protein sequence ID" value="GAA2458096.1"/>
    <property type="molecule type" value="Genomic_DNA"/>
</dbReference>
<reference evidence="5 6" key="1">
    <citation type="journal article" date="2019" name="Int. J. Syst. Evol. Microbiol.">
        <title>The Global Catalogue of Microorganisms (GCM) 10K type strain sequencing project: providing services to taxonomists for standard genome sequencing and annotation.</title>
        <authorList>
            <consortium name="The Broad Institute Genomics Platform"/>
            <consortium name="The Broad Institute Genome Sequencing Center for Infectious Disease"/>
            <person name="Wu L."/>
            <person name="Ma J."/>
        </authorList>
    </citation>
    <scope>NUCLEOTIDE SEQUENCE [LARGE SCALE GENOMIC DNA]</scope>
    <source>
        <strain evidence="5 6">JCM 3325</strain>
    </source>
</reference>
<evidence type="ECO:0000313" key="5">
    <source>
        <dbReference type="EMBL" id="GAA2458096.1"/>
    </source>
</evidence>
<evidence type="ECO:0000256" key="3">
    <source>
        <dbReference type="ARBA" id="ARBA00022729"/>
    </source>
</evidence>
<sequence length="496" mass="53102">MLVYSKRPTAPVNGTDAGDAPAGGPGTPRTRRGQEGAWLDPRRSRPWPPHPSREARPARPLPEKETPLKIVRFAALGAALAIGLSACGGGGDDKNSSTGKDPAKITAWFMGAANEPQDKVLAQAKADFQKQHPKTDVQVVYVPWPDATKKLQDALNTGQGPDVVEIGNDQAVTWAAQDALADVTKMYGRWTEGKDVVKGSLELGQLDGKTYAVPWYAGVRVVWYRTDLFQKHKVQPPKTWDELKAAAKKIQDAEGGDVDGIAAPSDFTNGFASFLWGAGGDIAAKEGGKWVAKLDTPGSKQAIQFYTGLVKDGVAPKKYIGVNELAGPQRDFANGKLAMYIDGAWTLPQIEKISKKYTPKMGAFTIPTPTGQLGPAFAGGSHLAVWKDGKNQGVAFDYLTSVTSKKNAKAFADGLKFFPQFNDLLQGGGYGSDPVQGPASRQMANVKGSPKTANWTEADMNKKIIPTMLKEIMNGTPLDQAVAKANKDLADTLNQS</sequence>
<accession>A0ABN3KIQ9</accession>